<dbReference type="InterPro" id="IPR002016">
    <property type="entry name" value="Haem_peroxidase"/>
</dbReference>
<dbReference type="GO" id="GO:0042744">
    <property type="term" value="P:hydrogen peroxide catabolic process"/>
    <property type="evidence" value="ECO:0007669"/>
    <property type="project" value="UniProtKB-KW"/>
</dbReference>
<evidence type="ECO:0000256" key="11">
    <source>
        <dbReference type="ARBA" id="ARBA00023324"/>
    </source>
</evidence>
<evidence type="ECO:0000256" key="12">
    <source>
        <dbReference type="PIRSR" id="PIRSR601621-1"/>
    </source>
</evidence>
<dbReference type="GO" id="GO:0020037">
    <property type="term" value="F:heme binding"/>
    <property type="evidence" value="ECO:0007669"/>
    <property type="project" value="UniProtKB-UniRule"/>
</dbReference>
<dbReference type="PRINTS" id="PR00462">
    <property type="entry name" value="LIGNINASE"/>
</dbReference>
<evidence type="ECO:0000256" key="10">
    <source>
        <dbReference type="ARBA" id="ARBA00023180"/>
    </source>
</evidence>
<feature type="binding site" evidence="13">
    <location>
        <position position="265"/>
    </location>
    <ligand>
        <name>Ca(2+)</name>
        <dbReference type="ChEBI" id="CHEBI:29108"/>
        <label>2</label>
    </ligand>
</feature>
<evidence type="ECO:0000256" key="3">
    <source>
        <dbReference type="ARBA" id="ARBA00022559"/>
    </source>
</evidence>
<keyword evidence="11" id="KW-0376">Hydrogen peroxide</keyword>
<feature type="binding site" evidence="13">
    <location>
        <position position="258"/>
    </location>
    <ligand>
        <name>Ca(2+)</name>
        <dbReference type="ChEBI" id="CHEBI:29108"/>
        <label>2</label>
    </ligand>
</feature>
<dbReference type="AlphaFoldDB" id="A0AAW0BGJ7"/>
<keyword evidence="3 16" id="KW-0575">Peroxidase</keyword>
<dbReference type="GO" id="GO:0000302">
    <property type="term" value="P:response to reactive oxygen species"/>
    <property type="evidence" value="ECO:0007669"/>
    <property type="project" value="TreeGrafter"/>
</dbReference>
<feature type="binding site" evidence="13">
    <location>
        <position position="241"/>
    </location>
    <ligand>
        <name>Ca(2+)</name>
        <dbReference type="ChEBI" id="CHEBI:29108"/>
        <label>2</label>
    </ligand>
</feature>
<evidence type="ECO:0000256" key="15">
    <source>
        <dbReference type="PIRSR" id="PIRSR601621-4"/>
    </source>
</evidence>
<evidence type="ECO:0000256" key="9">
    <source>
        <dbReference type="ARBA" id="ARBA00023004"/>
    </source>
</evidence>
<feature type="binding site" evidence="13">
    <location>
        <position position="76"/>
    </location>
    <ligand>
        <name>Ca(2+)</name>
        <dbReference type="ChEBI" id="CHEBI:29108"/>
        <label>1</label>
    </ligand>
</feature>
<evidence type="ECO:0000313" key="19">
    <source>
        <dbReference type="EMBL" id="KAK7025514.1"/>
    </source>
</evidence>
<feature type="compositionally biased region" description="Low complexity" evidence="17">
    <location>
        <begin position="183"/>
        <end position="193"/>
    </location>
</feature>
<evidence type="ECO:0000256" key="5">
    <source>
        <dbReference type="ARBA" id="ARBA00022723"/>
    </source>
</evidence>
<feature type="domain" description="Plant heme peroxidase family profile" evidence="18">
    <location>
        <begin position="76"/>
        <end position="382"/>
    </location>
</feature>
<dbReference type="InterPro" id="IPR001621">
    <property type="entry name" value="Ligninase"/>
</dbReference>
<organism evidence="19 20">
    <name type="scientific">Paramarasmius palmivorus</name>
    <dbReference type="NCBI Taxonomy" id="297713"/>
    <lineage>
        <taxon>Eukaryota</taxon>
        <taxon>Fungi</taxon>
        <taxon>Dikarya</taxon>
        <taxon>Basidiomycota</taxon>
        <taxon>Agaricomycotina</taxon>
        <taxon>Agaricomycetes</taxon>
        <taxon>Agaricomycetidae</taxon>
        <taxon>Agaricales</taxon>
        <taxon>Marasmiineae</taxon>
        <taxon>Marasmiaceae</taxon>
        <taxon>Paramarasmius</taxon>
    </lineage>
</organism>
<dbReference type="GO" id="GO:0046872">
    <property type="term" value="F:metal ion binding"/>
    <property type="evidence" value="ECO:0007669"/>
    <property type="project" value="UniProtKB-UniRule"/>
</dbReference>
<keyword evidence="4 13" id="KW-0349">Heme</keyword>
<accession>A0AAW0BGJ7</accession>
<dbReference type="GO" id="GO:0034599">
    <property type="term" value="P:cellular response to oxidative stress"/>
    <property type="evidence" value="ECO:0007669"/>
    <property type="project" value="InterPro"/>
</dbReference>
<dbReference type="Gene3D" id="1.10.520.10">
    <property type="match status" value="1"/>
</dbReference>
<evidence type="ECO:0000256" key="4">
    <source>
        <dbReference type="ARBA" id="ARBA00022617"/>
    </source>
</evidence>
<keyword evidence="9 13" id="KW-0408">Iron</keyword>
<keyword evidence="8 16" id="KW-0560">Oxidoreductase</keyword>
<comment type="cofactor">
    <cofactor evidence="13 16">
        <name>Ca(2+)</name>
        <dbReference type="ChEBI" id="CHEBI:29108"/>
    </cofactor>
    <text evidence="13 16">Binds 2 calcium ions per subunit.</text>
</comment>
<gene>
    <name evidence="19" type="ORF">VNI00_015948</name>
</gene>
<feature type="active site" description="Proton acceptor" evidence="12">
    <location>
        <position position="57"/>
    </location>
</feature>
<comment type="caution">
    <text evidence="19">The sequence shown here is derived from an EMBL/GenBank/DDBJ whole genome shotgun (WGS) entry which is preliminary data.</text>
</comment>
<dbReference type="Proteomes" id="UP001383192">
    <property type="component" value="Unassembled WGS sequence"/>
</dbReference>
<evidence type="ECO:0000259" key="18">
    <source>
        <dbReference type="PROSITE" id="PS50873"/>
    </source>
</evidence>
<evidence type="ECO:0000256" key="16">
    <source>
        <dbReference type="RuleBase" id="RU363051"/>
    </source>
</evidence>
<evidence type="ECO:0000256" key="14">
    <source>
        <dbReference type="PIRSR" id="PIRSR601621-3"/>
    </source>
</evidence>
<feature type="binding site" evidence="13">
    <location>
        <position position="58"/>
    </location>
    <ligand>
        <name>Ca(2+)</name>
        <dbReference type="ChEBI" id="CHEBI:29108"/>
        <label>1</label>
    </ligand>
</feature>
<evidence type="ECO:0000256" key="6">
    <source>
        <dbReference type="ARBA" id="ARBA00022729"/>
    </source>
</evidence>
<reference evidence="19 20" key="1">
    <citation type="submission" date="2024-01" db="EMBL/GenBank/DDBJ databases">
        <title>A draft genome for a cacao thread blight-causing isolate of Paramarasmius palmivorus.</title>
        <authorList>
            <person name="Baruah I.K."/>
            <person name="Bukari Y."/>
            <person name="Amoako-Attah I."/>
            <person name="Meinhardt L.W."/>
            <person name="Bailey B.A."/>
            <person name="Cohen S.P."/>
        </authorList>
    </citation>
    <scope>NUCLEOTIDE SEQUENCE [LARGE SCALE GENOMIC DNA]</scope>
    <source>
        <strain evidence="19 20">GH-12</strain>
    </source>
</reference>
<keyword evidence="6" id="KW-0732">Signal</keyword>
<comment type="cofactor">
    <cofactor evidence="13">
        <name>heme b</name>
        <dbReference type="ChEBI" id="CHEBI:60344"/>
    </cofactor>
    <text evidence="13">Binds 1 heme b (iron(II)-protoporphyrin IX) group per subunit.</text>
</comment>
<comment type="similarity">
    <text evidence="1 16">Belongs to the peroxidase family. Ligninase subfamily.</text>
</comment>
<keyword evidence="20" id="KW-1185">Reference proteome</keyword>
<dbReference type="PROSITE" id="PS00436">
    <property type="entry name" value="PEROXIDASE_2"/>
    <property type="match status" value="1"/>
</dbReference>
<evidence type="ECO:0000313" key="20">
    <source>
        <dbReference type="Proteomes" id="UP001383192"/>
    </source>
</evidence>
<dbReference type="Pfam" id="PF11895">
    <property type="entry name" value="Peroxidase_ext"/>
    <property type="match status" value="1"/>
</dbReference>
<evidence type="ECO:0000256" key="8">
    <source>
        <dbReference type="ARBA" id="ARBA00023002"/>
    </source>
</evidence>
<feature type="disulfide bond" evidence="15">
    <location>
        <begin position="24"/>
        <end position="349"/>
    </location>
</feature>
<dbReference type="InterPro" id="IPR024589">
    <property type="entry name" value="Ligninase_C"/>
</dbReference>
<proteinExistence type="inferred from homology"/>
<dbReference type="PRINTS" id="PR00458">
    <property type="entry name" value="PEROXIDASE"/>
</dbReference>
<keyword evidence="5 13" id="KW-0479">Metal-binding</keyword>
<feature type="binding site" description="axial binding residue" evidence="13">
    <location>
        <position position="240"/>
    </location>
    <ligand>
        <name>heme b</name>
        <dbReference type="ChEBI" id="CHEBI:60344"/>
    </ligand>
    <ligandPart>
        <name>Fe</name>
        <dbReference type="ChEBI" id="CHEBI:18248"/>
    </ligandPart>
</feature>
<feature type="site" description="Transition state stabilizer" evidence="14">
    <location>
        <position position="53"/>
    </location>
</feature>
<keyword evidence="10" id="KW-0325">Glycoprotein</keyword>
<keyword evidence="15" id="KW-1015">Disulfide bond</keyword>
<keyword evidence="7 13" id="KW-0106">Calcium</keyword>
<evidence type="ECO:0000256" key="1">
    <source>
        <dbReference type="ARBA" id="ARBA00006089"/>
    </source>
</evidence>
<dbReference type="Pfam" id="PF00141">
    <property type="entry name" value="peroxidase"/>
    <property type="match status" value="1"/>
</dbReference>
<sequence>MAQAGPFAKRADCGHGRTAQHAQCCAWYDVLDDLQHDLFNEEPCGKNTHESLRLSFHDAVGFSPRLFAQGVFGGGGADGSIIAHQDIEMKYDGNKGLSTLSPNARVHSLTLVQRKSSKGKPRLAHDMMSHMEISSNSLQLLVSHTARTSIFTITAFQAIDTFNSKSGAPRLEFLAGRNKTSQAAPDLLPSPADSPDKVSKFPTPSPSQSPSLTIAKQQLLDRLRDAGFSADELVDLLISHTIGGQEFVDPEVPHTPFDSTPETFDTQFFVETLLKGVHGKTNDTVPGEQPSPLKGEFRLASDFALARDPRTSCRWQSNINNQQLMQTRFRNVMAKLAVTGHNRDDLVDCSEVIPVPKSLSKKAFLPAGKSLNDIEAACPATPFPTLTAQPGTWFDS</sequence>
<dbReference type="SUPFAM" id="SSF48113">
    <property type="entry name" value="Heme-dependent peroxidases"/>
    <property type="match status" value="2"/>
</dbReference>
<evidence type="ECO:0000256" key="17">
    <source>
        <dbReference type="SAM" id="MobiDB-lite"/>
    </source>
</evidence>
<dbReference type="Gene3D" id="1.10.420.10">
    <property type="entry name" value="Peroxidase, domain 2"/>
    <property type="match status" value="2"/>
</dbReference>
<feature type="binding site" evidence="13">
    <location>
        <position position="78"/>
    </location>
    <ligand>
        <name>Ca(2+)</name>
        <dbReference type="ChEBI" id="CHEBI:29108"/>
        <label>1</label>
    </ligand>
</feature>
<feature type="disulfide bond" evidence="15">
    <location>
        <begin position="13"/>
        <end position="25"/>
    </location>
</feature>
<dbReference type="PROSITE" id="PS50873">
    <property type="entry name" value="PEROXIDASE_4"/>
    <property type="match status" value="1"/>
</dbReference>
<protein>
    <recommendedName>
        <fullName evidence="16">Peroxidase</fullName>
        <ecNumber evidence="16">1.11.1.-</ecNumber>
    </recommendedName>
</protein>
<dbReference type="EC" id="1.11.1.-" evidence="16"/>
<dbReference type="InterPro" id="IPR044831">
    <property type="entry name" value="Ccp1-like"/>
</dbReference>
<feature type="disulfide bond" evidence="15">
    <location>
        <begin position="313"/>
        <end position="378"/>
    </location>
</feature>
<keyword evidence="2" id="KW-0964">Secreted</keyword>
<dbReference type="GO" id="GO:0004601">
    <property type="term" value="F:peroxidase activity"/>
    <property type="evidence" value="ECO:0007669"/>
    <property type="project" value="UniProtKB-KW"/>
</dbReference>
<dbReference type="PANTHER" id="PTHR31356">
    <property type="entry name" value="THYLAKOID LUMENAL 29 KDA PROTEIN, CHLOROPLASTIC-RELATED"/>
    <property type="match status" value="1"/>
</dbReference>
<dbReference type="InterPro" id="IPR019794">
    <property type="entry name" value="Peroxidases_AS"/>
</dbReference>
<dbReference type="PANTHER" id="PTHR31356:SF66">
    <property type="entry name" value="CATALASE-PEROXIDASE"/>
    <property type="match status" value="1"/>
</dbReference>
<feature type="binding site" evidence="13">
    <location>
        <position position="260"/>
    </location>
    <ligand>
        <name>Ca(2+)</name>
        <dbReference type="ChEBI" id="CHEBI:29108"/>
        <label>2</label>
    </ligand>
</feature>
<dbReference type="EMBL" id="JAYKXP010000113">
    <property type="protein sequence ID" value="KAK7025514.1"/>
    <property type="molecule type" value="Genomic_DNA"/>
</dbReference>
<evidence type="ECO:0000256" key="7">
    <source>
        <dbReference type="ARBA" id="ARBA00022837"/>
    </source>
</evidence>
<dbReference type="InterPro" id="IPR010255">
    <property type="entry name" value="Haem_peroxidase_sf"/>
</dbReference>
<feature type="binding site" evidence="13">
    <location>
        <position position="80"/>
    </location>
    <ligand>
        <name>Ca(2+)</name>
        <dbReference type="ChEBI" id="CHEBI:29108"/>
        <label>1</label>
    </ligand>
</feature>
<evidence type="ECO:0000256" key="2">
    <source>
        <dbReference type="ARBA" id="ARBA00022525"/>
    </source>
</evidence>
<evidence type="ECO:0000256" key="13">
    <source>
        <dbReference type="PIRSR" id="PIRSR601621-2"/>
    </source>
</evidence>
<feature type="region of interest" description="Disordered" evidence="17">
    <location>
        <begin position="179"/>
        <end position="211"/>
    </location>
</feature>
<name>A0AAW0BGJ7_9AGAR</name>